<name>A0A7S2R7A7_9STRA</name>
<dbReference type="AlphaFoldDB" id="A0A7S2R7A7"/>
<keyword evidence="2" id="KW-0812">Transmembrane</keyword>
<proteinExistence type="predicted"/>
<feature type="transmembrane region" description="Helical" evidence="2">
    <location>
        <begin position="278"/>
        <end position="296"/>
    </location>
</feature>
<gene>
    <name evidence="3" type="ORF">QSP1433_LOCUS417</name>
</gene>
<protein>
    <recommendedName>
        <fullName evidence="4">t-SNARE coiled-coil homology domain-containing protein</fullName>
    </recommendedName>
</protein>
<organism evidence="3">
    <name type="scientific">Mucochytrium quahogii</name>
    <dbReference type="NCBI Taxonomy" id="96639"/>
    <lineage>
        <taxon>Eukaryota</taxon>
        <taxon>Sar</taxon>
        <taxon>Stramenopiles</taxon>
        <taxon>Bigyra</taxon>
        <taxon>Labyrinthulomycetes</taxon>
        <taxon>Thraustochytrida</taxon>
        <taxon>Thraustochytriidae</taxon>
        <taxon>Mucochytrium</taxon>
    </lineage>
</organism>
<evidence type="ECO:0000256" key="1">
    <source>
        <dbReference type="SAM" id="MobiDB-lite"/>
    </source>
</evidence>
<feature type="compositionally biased region" description="Polar residues" evidence="1">
    <location>
        <begin position="173"/>
        <end position="187"/>
    </location>
</feature>
<dbReference type="CDD" id="cd15841">
    <property type="entry name" value="SNARE_Qc"/>
    <property type="match status" value="1"/>
</dbReference>
<dbReference type="SUPFAM" id="SSF58038">
    <property type="entry name" value="SNARE fusion complex"/>
    <property type="match status" value="1"/>
</dbReference>
<evidence type="ECO:0000256" key="2">
    <source>
        <dbReference type="SAM" id="Phobius"/>
    </source>
</evidence>
<keyword evidence="2" id="KW-1133">Transmembrane helix</keyword>
<keyword evidence="2" id="KW-0472">Membrane</keyword>
<sequence length="299" mass="33817">MAMARRIVEIDDLMERLKLIEREMPQEELGNNGTSKLSDRFLQAKAEFLAGMTVTKDLIAEMRHTKNMHTRDQVAKAHDIRSKLKEQSKLFHEMEVLYSKESRKNKSKLGPEELELRAEFLRQFKNDLEMLKKLSNRAHDGESRVVEGFGSGGGEQTGSSGLFDTASFFNSLPSAGQQKSDGSSPADQRSVELTGVQQQGLDQIRERDQEFDEILEQIGQAVELAGEKAKVMNDEANLQSVMLDKLEEDIDKTKHKMISLNVAMKKNLEDKGMGMERFCINLMCFILFLGIIGIIINMV</sequence>
<evidence type="ECO:0008006" key="4">
    <source>
        <dbReference type="Google" id="ProtNLM"/>
    </source>
</evidence>
<evidence type="ECO:0000313" key="3">
    <source>
        <dbReference type="EMBL" id="CAD9662700.1"/>
    </source>
</evidence>
<reference evidence="3" key="1">
    <citation type="submission" date="2021-01" db="EMBL/GenBank/DDBJ databases">
        <authorList>
            <person name="Corre E."/>
            <person name="Pelletier E."/>
            <person name="Niang G."/>
            <person name="Scheremetjew M."/>
            <person name="Finn R."/>
            <person name="Kale V."/>
            <person name="Holt S."/>
            <person name="Cochrane G."/>
            <person name="Meng A."/>
            <person name="Brown T."/>
            <person name="Cohen L."/>
        </authorList>
    </citation>
    <scope>NUCLEOTIDE SEQUENCE</scope>
    <source>
        <strain evidence="3">NY070348D</strain>
    </source>
</reference>
<dbReference type="EMBL" id="HBHK01000645">
    <property type="protein sequence ID" value="CAD9662700.1"/>
    <property type="molecule type" value="Transcribed_RNA"/>
</dbReference>
<feature type="region of interest" description="Disordered" evidence="1">
    <location>
        <begin position="173"/>
        <end position="199"/>
    </location>
</feature>
<feature type="region of interest" description="Disordered" evidence="1">
    <location>
        <begin position="143"/>
        <end position="162"/>
    </location>
</feature>
<accession>A0A7S2R7A7</accession>
<dbReference type="Gene3D" id="1.20.5.110">
    <property type="match status" value="1"/>
</dbReference>